<dbReference type="EMBL" id="JBHSAX010000017">
    <property type="protein sequence ID" value="MFC3964453.1"/>
    <property type="molecule type" value="Genomic_DNA"/>
</dbReference>
<dbReference type="SUPFAM" id="SSF161111">
    <property type="entry name" value="Cation efflux protein transmembrane domain-like"/>
    <property type="match status" value="1"/>
</dbReference>
<comment type="subcellular location">
    <subcellularLocation>
        <location evidence="1">Membrane</location>
        <topology evidence="1">Multi-pass membrane protein</topology>
    </subcellularLocation>
</comment>
<dbReference type="PANTHER" id="PTHR11562:SF17">
    <property type="entry name" value="RE54080P-RELATED"/>
    <property type="match status" value="1"/>
</dbReference>
<dbReference type="Pfam" id="PF01545">
    <property type="entry name" value="Cation_efflux"/>
    <property type="match status" value="1"/>
</dbReference>
<dbReference type="Gene3D" id="1.20.1510.10">
    <property type="entry name" value="Cation efflux protein transmembrane domain"/>
    <property type="match status" value="1"/>
</dbReference>
<name>A0ABV8DWD8_9NOCA</name>
<feature type="transmembrane region" description="Helical" evidence="8">
    <location>
        <begin position="159"/>
        <end position="182"/>
    </location>
</feature>
<evidence type="ECO:0000256" key="8">
    <source>
        <dbReference type="SAM" id="Phobius"/>
    </source>
</evidence>
<evidence type="ECO:0000259" key="9">
    <source>
        <dbReference type="Pfam" id="PF01545"/>
    </source>
</evidence>
<keyword evidence="7 8" id="KW-0472">Membrane</keyword>
<evidence type="ECO:0000256" key="1">
    <source>
        <dbReference type="ARBA" id="ARBA00004141"/>
    </source>
</evidence>
<evidence type="ECO:0000256" key="7">
    <source>
        <dbReference type="ARBA" id="ARBA00023136"/>
    </source>
</evidence>
<reference evidence="12" key="1">
    <citation type="journal article" date="2019" name="Int. J. Syst. Evol. Microbiol.">
        <title>The Global Catalogue of Microorganisms (GCM) 10K type strain sequencing project: providing services to taxonomists for standard genome sequencing and annotation.</title>
        <authorList>
            <consortium name="The Broad Institute Genomics Platform"/>
            <consortium name="The Broad Institute Genome Sequencing Center for Infectious Disease"/>
            <person name="Wu L."/>
            <person name="Ma J."/>
        </authorList>
    </citation>
    <scope>NUCLEOTIDE SEQUENCE [LARGE SCALE GENOMIC DNA]</scope>
    <source>
        <strain evidence="12">CGMCC 4.7330</strain>
    </source>
</reference>
<accession>A0ABV8DWD8</accession>
<dbReference type="InterPro" id="IPR036837">
    <property type="entry name" value="Cation_efflux_CTD_sf"/>
</dbReference>
<gene>
    <name evidence="11" type="ORF">ACFO0B_20920</name>
</gene>
<sequence length="307" mass="32303">MGHDHAHGPGLAHAESASAKYVVRLALALGIGLVVMLAEGAVAIATGSLALLSDAAHVFTDVLGIGMALTAILFAKRSRPTLSRTFGYYRAEVFASLTNALLLFCVAGYVLYEAISRIGEPPDVPAVPVLVVGSIGLVANVAAFLLLRSGAEESLAVRGAYLEVLADLLGSVGVLISAIVTLTTGWRYADMIVGVAIGLWVLPRTYLLAKRSLRILFQHSPEELDVAEVAAALAGLDGVADVHDLHVWTLTSGMEVASAHITTAAGYSGDDVLRAAQHVLAERFRIEHATLQVESTDSAKRCTELSW</sequence>
<dbReference type="InterPro" id="IPR027469">
    <property type="entry name" value="Cation_efflux_TMD_sf"/>
</dbReference>
<dbReference type="Pfam" id="PF16916">
    <property type="entry name" value="ZT_dimer"/>
    <property type="match status" value="1"/>
</dbReference>
<evidence type="ECO:0000256" key="3">
    <source>
        <dbReference type="ARBA" id="ARBA00022448"/>
    </source>
</evidence>
<keyword evidence="5 8" id="KW-1133">Transmembrane helix</keyword>
<dbReference type="InterPro" id="IPR027470">
    <property type="entry name" value="Cation_efflux_CTD"/>
</dbReference>
<evidence type="ECO:0000313" key="12">
    <source>
        <dbReference type="Proteomes" id="UP001595696"/>
    </source>
</evidence>
<keyword evidence="4 8" id="KW-0812">Transmembrane</keyword>
<dbReference type="PANTHER" id="PTHR11562">
    <property type="entry name" value="CATION EFFLUX PROTEIN/ ZINC TRANSPORTER"/>
    <property type="match status" value="1"/>
</dbReference>
<keyword evidence="12" id="KW-1185">Reference proteome</keyword>
<keyword evidence="3" id="KW-0813">Transport</keyword>
<evidence type="ECO:0000259" key="10">
    <source>
        <dbReference type="Pfam" id="PF16916"/>
    </source>
</evidence>
<comment type="similarity">
    <text evidence="2">Belongs to the cation diffusion facilitator (CDF) transporter (TC 2.A.4) family. SLC30A subfamily.</text>
</comment>
<feature type="domain" description="Cation efflux protein cytoplasmic" evidence="10">
    <location>
        <begin position="221"/>
        <end position="295"/>
    </location>
</feature>
<evidence type="ECO:0000256" key="5">
    <source>
        <dbReference type="ARBA" id="ARBA00022989"/>
    </source>
</evidence>
<feature type="transmembrane region" description="Helical" evidence="8">
    <location>
        <begin position="56"/>
        <end position="75"/>
    </location>
</feature>
<evidence type="ECO:0000256" key="6">
    <source>
        <dbReference type="ARBA" id="ARBA00023065"/>
    </source>
</evidence>
<feature type="transmembrane region" description="Helical" evidence="8">
    <location>
        <begin position="124"/>
        <end position="147"/>
    </location>
</feature>
<keyword evidence="6" id="KW-0406">Ion transport</keyword>
<feature type="transmembrane region" description="Helical" evidence="8">
    <location>
        <begin position="87"/>
        <end position="112"/>
    </location>
</feature>
<dbReference type="RefSeq" id="WP_378614209.1">
    <property type="nucleotide sequence ID" value="NZ_JBHSAX010000017.1"/>
</dbReference>
<evidence type="ECO:0000256" key="2">
    <source>
        <dbReference type="ARBA" id="ARBA00008873"/>
    </source>
</evidence>
<evidence type="ECO:0000256" key="4">
    <source>
        <dbReference type="ARBA" id="ARBA00022692"/>
    </source>
</evidence>
<dbReference type="NCBIfam" id="TIGR01297">
    <property type="entry name" value="CDF"/>
    <property type="match status" value="1"/>
</dbReference>
<feature type="domain" description="Cation efflux protein transmembrane" evidence="9">
    <location>
        <begin position="27"/>
        <end position="216"/>
    </location>
</feature>
<dbReference type="SUPFAM" id="SSF160240">
    <property type="entry name" value="Cation efflux protein cytoplasmic domain-like"/>
    <property type="match status" value="1"/>
</dbReference>
<dbReference type="InterPro" id="IPR058533">
    <property type="entry name" value="Cation_efflux_TM"/>
</dbReference>
<comment type="caution">
    <text evidence="11">The sequence shown here is derived from an EMBL/GenBank/DDBJ whole genome shotgun (WGS) entry which is preliminary data.</text>
</comment>
<proteinExistence type="inferred from homology"/>
<organism evidence="11 12">
    <name type="scientific">Nocardia jiangsuensis</name>
    <dbReference type="NCBI Taxonomy" id="1691563"/>
    <lineage>
        <taxon>Bacteria</taxon>
        <taxon>Bacillati</taxon>
        <taxon>Actinomycetota</taxon>
        <taxon>Actinomycetes</taxon>
        <taxon>Mycobacteriales</taxon>
        <taxon>Nocardiaceae</taxon>
        <taxon>Nocardia</taxon>
    </lineage>
</organism>
<protein>
    <submittedName>
        <fullName evidence="11">Cation diffusion facilitator family transporter</fullName>
    </submittedName>
</protein>
<evidence type="ECO:0000313" key="11">
    <source>
        <dbReference type="EMBL" id="MFC3964453.1"/>
    </source>
</evidence>
<dbReference type="InterPro" id="IPR050681">
    <property type="entry name" value="CDF/SLC30A"/>
</dbReference>
<feature type="transmembrane region" description="Helical" evidence="8">
    <location>
        <begin position="21"/>
        <end position="44"/>
    </location>
</feature>
<dbReference type="Proteomes" id="UP001595696">
    <property type="component" value="Unassembled WGS sequence"/>
</dbReference>
<dbReference type="InterPro" id="IPR002524">
    <property type="entry name" value="Cation_efflux"/>
</dbReference>
<feature type="transmembrane region" description="Helical" evidence="8">
    <location>
        <begin position="188"/>
        <end position="209"/>
    </location>
</feature>